<evidence type="ECO:0000256" key="2">
    <source>
        <dbReference type="SAM" id="SignalP"/>
    </source>
</evidence>
<reference evidence="3" key="2">
    <citation type="submission" date="2023-05" db="EMBL/GenBank/DDBJ databases">
        <authorList>
            <consortium name="Lawrence Berkeley National Laboratory"/>
            <person name="Steindorff A."/>
            <person name="Hensen N."/>
            <person name="Bonometti L."/>
            <person name="Westerberg I."/>
            <person name="Brannstrom I.O."/>
            <person name="Guillou S."/>
            <person name="Cros-Aarteil S."/>
            <person name="Calhoun S."/>
            <person name="Haridas S."/>
            <person name="Kuo A."/>
            <person name="Mondo S."/>
            <person name="Pangilinan J."/>
            <person name="Riley R."/>
            <person name="Labutti K."/>
            <person name="Andreopoulos B."/>
            <person name="Lipzen A."/>
            <person name="Chen C."/>
            <person name="Yanf M."/>
            <person name="Daum C."/>
            <person name="Ng V."/>
            <person name="Clum A."/>
            <person name="Ohm R."/>
            <person name="Martin F."/>
            <person name="Silar P."/>
            <person name="Natvig D."/>
            <person name="Lalanne C."/>
            <person name="Gautier V."/>
            <person name="Ament-Velasquez S.L."/>
            <person name="Kruys A."/>
            <person name="Hutchinson M.I."/>
            <person name="Powell A.J."/>
            <person name="Barry K."/>
            <person name="Miller A.N."/>
            <person name="Grigoriev I.V."/>
            <person name="Debuchy R."/>
            <person name="Gladieux P."/>
            <person name="Thoren M.H."/>
            <person name="Johannesson H."/>
        </authorList>
    </citation>
    <scope>NUCLEOTIDE SEQUENCE</scope>
    <source>
        <strain evidence="3">CBS 990.96</strain>
    </source>
</reference>
<feature type="compositionally biased region" description="Low complexity" evidence="1">
    <location>
        <begin position="200"/>
        <end position="220"/>
    </location>
</feature>
<name>A0AAN7GVR2_9PEZI</name>
<evidence type="ECO:0000313" key="4">
    <source>
        <dbReference type="Proteomes" id="UP001301958"/>
    </source>
</evidence>
<feature type="chain" id="PRO_5042973796" description="Infection structure specific protein" evidence="2">
    <location>
        <begin position="20"/>
        <end position="247"/>
    </location>
</feature>
<evidence type="ECO:0008006" key="5">
    <source>
        <dbReference type="Google" id="ProtNLM"/>
    </source>
</evidence>
<keyword evidence="2" id="KW-0732">Signal</keyword>
<feature type="region of interest" description="Disordered" evidence="1">
    <location>
        <begin position="187"/>
        <end position="224"/>
    </location>
</feature>
<sequence length="247" mass="24862">MFTASLLALLATGTTLTLAHAPLPIITEAPLPLAVRQLDTSFPTTTHSINEEALFSCSSAFKSLADAHPTPTDPALNAWHETLPDWPEWQDSSSDTPNAISSWCSYAFASVWDPPPPASLVNAQSSYASLTASWETANAAQVTSLAGDCVQHDRAVAENILLLVASDGPACETAVSVGLGLAGVLTRTSSTGGPPGETGSGNSNGDKGGEAPSSTSSSTGGAAGPRETGFVAVMAVAAVGAVVGVGI</sequence>
<feature type="signal peptide" evidence="2">
    <location>
        <begin position="1"/>
        <end position="19"/>
    </location>
</feature>
<reference evidence="3" key="1">
    <citation type="journal article" date="2023" name="Mol. Phylogenet. Evol.">
        <title>Genome-scale phylogeny and comparative genomics of the fungal order Sordariales.</title>
        <authorList>
            <person name="Hensen N."/>
            <person name="Bonometti L."/>
            <person name="Westerberg I."/>
            <person name="Brannstrom I.O."/>
            <person name="Guillou S."/>
            <person name="Cros-Aarteil S."/>
            <person name="Calhoun S."/>
            <person name="Haridas S."/>
            <person name="Kuo A."/>
            <person name="Mondo S."/>
            <person name="Pangilinan J."/>
            <person name="Riley R."/>
            <person name="LaButti K."/>
            <person name="Andreopoulos B."/>
            <person name="Lipzen A."/>
            <person name="Chen C."/>
            <person name="Yan M."/>
            <person name="Daum C."/>
            <person name="Ng V."/>
            <person name="Clum A."/>
            <person name="Steindorff A."/>
            <person name="Ohm R.A."/>
            <person name="Martin F."/>
            <person name="Silar P."/>
            <person name="Natvig D.O."/>
            <person name="Lalanne C."/>
            <person name="Gautier V."/>
            <person name="Ament-Velasquez S.L."/>
            <person name="Kruys A."/>
            <person name="Hutchinson M.I."/>
            <person name="Powell A.J."/>
            <person name="Barry K."/>
            <person name="Miller A.N."/>
            <person name="Grigoriev I.V."/>
            <person name="Debuchy R."/>
            <person name="Gladieux P."/>
            <person name="Hiltunen Thoren M."/>
            <person name="Johannesson H."/>
        </authorList>
    </citation>
    <scope>NUCLEOTIDE SEQUENCE</scope>
    <source>
        <strain evidence="3">CBS 990.96</strain>
    </source>
</reference>
<accession>A0AAN7GVR2</accession>
<keyword evidence="4" id="KW-1185">Reference proteome</keyword>
<evidence type="ECO:0000313" key="3">
    <source>
        <dbReference type="EMBL" id="KAK4225378.1"/>
    </source>
</evidence>
<proteinExistence type="predicted"/>
<protein>
    <recommendedName>
        <fullName evidence="5">Infection structure specific protein</fullName>
    </recommendedName>
</protein>
<gene>
    <name evidence="3" type="ORF">QBC38DRAFT_501346</name>
</gene>
<dbReference type="Proteomes" id="UP001301958">
    <property type="component" value="Unassembled WGS sequence"/>
</dbReference>
<dbReference type="AlphaFoldDB" id="A0AAN7GVR2"/>
<dbReference type="EMBL" id="MU865368">
    <property type="protein sequence ID" value="KAK4225378.1"/>
    <property type="molecule type" value="Genomic_DNA"/>
</dbReference>
<comment type="caution">
    <text evidence="3">The sequence shown here is derived from an EMBL/GenBank/DDBJ whole genome shotgun (WGS) entry which is preliminary data.</text>
</comment>
<evidence type="ECO:0000256" key="1">
    <source>
        <dbReference type="SAM" id="MobiDB-lite"/>
    </source>
</evidence>
<organism evidence="3 4">
    <name type="scientific">Podospora fimiseda</name>
    <dbReference type="NCBI Taxonomy" id="252190"/>
    <lineage>
        <taxon>Eukaryota</taxon>
        <taxon>Fungi</taxon>
        <taxon>Dikarya</taxon>
        <taxon>Ascomycota</taxon>
        <taxon>Pezizomycotina</taxon>
        <taxon>Sordariomycetes</taxon>
        <taxon>Sordariomycetidae</taxon>
        <taxon>Sordariales</taxon>
        <taxon>Podosporaceae</taxon>
        <taxon>Podospora</taxon>
    </lineage>
</organism>